<comment type="caution">
    <text evidence="1">The sequence shown here is derived from an EMBL/GenBank/DDBJ whole genome shotgun (WGS) entry which is preliminary data.</text>
</comment>
<protein>
    <submittedName>
        <fullName evidence="1">Uncharacterized protein</fullName>
    </submittedName>
</protein>
<dbReference type="EMBL" id="ANJA01001349">
    <property type="protein sequence ID" value="ETO77519.1"/>
    <property type="molecule type" value="Genomic_DNA"/>
</dbReference>
<reference evidence="1 2" key="1">
    <citation type="submission" date="2013-11" db="EMBL/GenBank/DDBJ databases">
        <title>The Genome Sequence of Phytophthora parasitica P1976.</title>
        <authorList>
            <consortium name="The Broad Institute Genomics Platform"/>
            <person name="Russ C."/>
            <person name="Tyler B."/>
            <person name="Panabieres F."/>
            <person name="Shan W."/>
            <person name="Tripathy S."/>
            <person name="Grunwald N."/>
            <person name="Machado M."/>
            <person name="Johnson C.S."/>
            <person name="Walker B."/>
            <person name="Young S."/>
            <person name="Zeng Q."/>
            <person name="Gargeya S."/>
            <person name="Fitzgerald M."/>
            <person name="Haas B."/>
            <person name="Abouelleil A."/>
            <person name="Allen A.W."/>
            <person name="Alvarado L."/>
            <person name="Arachchi H.M."/>
            <person name="Berlin A.M."/>
            <person name="Chapman S.B."/>
            <person name="Gainer-Dewar J."/>
            <person name="Goldberg J."/>
            <person name="Griggs A."/>
            <person name="Gujja S."/>
            <person name="Hansen M."/>
            <person name="Howarth C."/>
            <person name="Imamovic A."/>
            <person name="Ireland A."/>
            <person name="Larimer J."/>
            <person name="McCowan C."/>
            <person name="Murphy C."/>
            <person name="Pearson M."/>
            <person name="Poon T.W."/>
            <person name="Priest M."/>
            <person name="Roberts A."/>
            <person name="Saif S."/>
            <person name="Shea T."/>
            <person name="Sisk P."/>
            <person name="Sykes S."/>
            <person name="Wortman J."/>
            <person name="Nusbaum C."/>
            <person name="Birren B."/>
        </authorList>
    </citation>
    <scope>NUCLEOTIDE SEQUENCE [LARGE SCALE GENOMIC DNA]</scope>
    <source>
        <strain evidence="1 2">P1976</strain>
    </source>
</reference>
<gene>
    <name evidence="1" type="ORF">F444_07291</name>
</gene>
<sequence>MRYADLVCALVSDQAIPCPLHQSPADPKLWHCATYVNDTCLRLPFSDPPGRWRNGRTATQRIGTCSIHVLKASAPAIRTNGAQLGLQHA</sequence>
<accession>A0A081AF58</accession>
<proteinExistence type="predicted"/>
<evidence type="ECO:0000313" key="1">
    <source>
        <dbReference type="EMBL" id="ETO77519.1"/>
    </source>
</evidence>
<organism evidence="1 2">
    <name type="scientific">Phytophthora nicotianae P1976</name>
    <dbReference type="NCBI Taxonomy" id="1317066"/>
    <lineage>
        <taxon>Eukaryota</taxon>
        <taxon>Sar</taxon>
        <taxon>Stramenopiles</taxon>
        <taxon>Oomycota</taxon>
        <taxon>Peronosporomycetes</taxon>
        <taxon>Peronosporales</taxon>
        <taxon>Peronosporaceae</taxon>
        <taxon>Phytophthora</taxon>
    </lineage>
</organism>
<dbReference type="Proteomes" id="UP000028582">
    <property type="component" value="Unassembled WGS sequence"/>
</dbReference>
<dbReference type="AlphaFoldDB" id="A0A081AF58"/>
<name>A0A081AF58_PHYNI</name>
<evidence type="ECO:0000313" key="2">
    <source>
        <dbReference type="Proteomes" id="UP000028582"/>
    </source>
</evidence>